<keyword evidence="2" id="KW-0472">Membrane</keyword>
<keyword evidence="2" id="KW-1133">Transmembrane helix</keyword>
<evidence type="ECO:0000313" key="5">
    <source>
        <dbReference type="Proteomes" id="UP000790580"/>
    </source>
</evidence>
<dbReference type="InterPro" id="IPR051614">
    <property type="entry name" value="UPF0045_domain"/>
</dbReference>
<organism evidence="4 5">
    <name type="scientific">Evansella alkalicola</name>
    <dbReference type="NCBI Taxonomy" id="745819"/>
    <lineage>
        <taxon>Bacteria</taxon>
        <taxon>Bacillati</taxon>
        <taxon>Bacillota</taxon>
        <taxon>Bacilli</taxon>
        <taxon>Bacillales</taxon>
        <taxon>Bacillaceae</taxon>
        <taxon>Evansella</taxon>
    </lineage>
</organism>
<feature type="domain" description="Thiamine-binding protein" evidence="3">
    <location>
        <begin position="256"/>
        <end position="349"/>
    </location>
</feature>
<dbReference type="InterPro" id="IPR002767">
    <property type="entry name" value="Thiamine_BP"/>
</dbReference>
<protein>
    <submittedName>
        <fullName evidence="4">MTH1187 family thiamine-binding protein</fullName>
    </submittedName>
</protein>
<dbReference type="NCBIfam" id="TIGR00106">
    <property type="entry name" value="MTH1187 family thiamine-binding protein"/>
    <property type="match status" value="1"/>
</dbReference>
<keyword evidence="5" id="KW-1185">Reference proteome</keyword>
<reference evidence="4 5" key="1">
    <citation type="submission" date="2021-06" db="EMBL/GenBank/DDBJ databases">
        <title>Bacillus sp. RD4P76, an endophyte from a halophyte.</title>
        <authorList>
            <person name="Sun J.-Q."/>
        </authorList>
    </citation>
    <scope>NUCLEOTIDE SEQUENCE [LARGE SCALE GENOMIC DNA]</scope>
    <source>
        <strain evidence="4 5">JCM 17098</strain>
    </source>
</reference>
<evidence type="ECO:0000313" key="4">
    <source>
        <dbReference type="EMBL" id="MBU9724205.1"/>
    </source>
</evidence>
<dbReference type="Pfam" id="PF01910">
    <property type="entry name" value="Thiamine_BP"/>
    <property type="match status" value="1"/>
</dbReference>
<sequence length="355" mass="40646">MVRGLSFQKGIFFVGKRYVSCSYNDNGVEKTWLKPLKPKVLLEVVKLLLFSMPLWFYLFFFGWILAIVGPSLLTAVGFTVPLSGLPAFTIIYFFYGTHFWFPREMRKYHGAEHKVFSYRGIVSIAKRKEIEEAAITNRYCSTNSILVFFVSVILLFIPILILQNGSLLPSLELATYLSVMMWPLLTYWINRTKLTVVHRLILAGSYWLQQYVTTLEPEKVHLNTAIRSYRRLALKEFPAKVRFNKPKKESKSMAIADVTVIPIGTGNTSVSPVVAEIHQLLKTTDKEIKYELTPMSTIIEGEISVLFDILKEIHEVPFKHGCHRVATNVRIDDRRDKASTMQGKLNAVQSKLGEE</sequence>
<dbReference type="Proteomes" id="UP000790580">
    <property type="component" value="Unassembled WGS sequence"/>
</dbReference>
<comment type="caution">
    <text evidence="4">The sequence shown here is derived from an EMBL/GenBank/DDBJ whole genome shotgun (WGS) entry which is preliminary data.</text>
</comment>
<gene>
    <name evidence="4" type="ORF">KS407_22540</name>
</gene>
<proteinExistence type="inferred from homology"/>
<feature type="transmembrane region" description="Helical" evidence="2">
    <location>
        <begin position="44"/>
        <end position="66"/>
    </location>
</feature>
<feature type="transmembrane region" description="Helical" evidence="2">
    <location>
        <begin position="145"/>
        <end position="161"/>
    </location>
</feature>
<dbReference type="PANTHER" id="PTHR33777:SF1">
    <property type="entry name" value="UPF0045 PROTEIN ECM15"/>
    <property type="match status" value="1"/>
</dbReference>
<dbReference type="Gene3D" id="3.30.70.930">
    <property type="match status" value="1"/>
</dbReference>
<dbReference type="InterPro" id="IPR029756">
    <property type="entry name" value="MTH1187/YkoF-like"/>
</dbReference>
<keyword evidence="2" id="KW-0812">Transmembrane</keyword>
<dbReference type="PANTHER" id="PTHR33777">
    <property type="entry name" value="UPF0045 PROTEIN ECM15"/>
    <property type="match status" value="1"/>
</dbReference>
<evidence type="ECO:0000256" key="2">
    <source>
        <dbReference type="SAM" id="Phobius"/>
    </source>
</evidence>
<evidence type="ECO:0000256" key="1">
    <source>
        <dbReference type="ARBA" id="ARBA00010272"/>
    </source>
</evidence>
<dbReference type="InterPro" id="IPR010787">
    <property type="entry name" value="DUF1385"/>
</dbReference>
<dbReference type="EMBL" id="JAHQCR010000088">
    <property type="protein sequence ID" value="MBU9724205.1"/>
    <property type="molecule type" value="Genomic_DNA"/>
</dbReference>
<dbReference type="Pfam" id="PF07136">
    <property type="entry name" value="DUF1385"/>
    <property type="match status" value="1"/>
</dbReference>
<comment type="similarity">
    <text evidence="1">Belongs to the UPF0045 family.</text>
</comment>
<accession>A0ABS6K032</accession>
<name>A0ABS6K032_9BACI</name>
<dbReference type="SUPFAM" id="SSF89957">
    <property type="entry name" value="MTH1187/YkoF-like"/>
    <property type="match status" value="1"/>
</dbReference>
<feature type="transmembrane region" description="Helical" evidence="2">
    <location>
        <begin position="72"/>
        <end position="95"/>
    </location>
</feature>
<feature type="transmembrane region" description="Helical" evidence="2">
    <location>
        <begin position="173"/>
        <end position="190"/>
    </location>
</feature>
<evidence type="ECO:0000259" key="3">
    <source>
        <dbReference type="Pfam" id="PF01910"/>
    </source>
</evidence>